<proteinExistence type="predicted"/>
<evidence type="ECO:0000313" key="1">
    <source>
        <dbReference type="EMBL" id="CAL1535638.1"/>
    </source>
</evidence>
<dbReference type="Proteomes" id="UP001497497">
    <property type="component" value="Unassembled WGS sequence"/>
</dbReference>
<keyword evidence="2" id="KW-1185">Reference proteome</keyword>
<accession>A0AAV2HNK8</accession>
<protein>
    <submittedName>
        <fullName evidence="1">Uncharacterized protein</fullName>
    </submittedName>
</protein>
<dbReference type="AlphaFoldDB" id="A0AAV2HNK8"/>
<name>A0AAV2HNK8_LYMST</name>
<dbReference type="EMBL" id="CAXITT010000207">
    <property type="protein sequence ID" value="CAL1535638.1"/>
    <property type="molecule type" value="Genomic_DNA"/>
</dbReference>
<gene>
    <name evidence="1" type="ORF">GSLYS_00009598001</name>
</gene>
<feature type="non-terminal residue" evidence="1">
    <location>
        <position position="91"/>
    </location>
</feature>
<organism evidence="1 2">
    <name type="scientific">Lymnaea stagnalis</name>
    <name type="common">Great pond snail</name>
    <name type="synonym">Helix stagnalis</name>
    <dbReference type="NCBI Taxonomy" id="6523"/>
    <lineage>
        <taxon>Eukaryota</taxon>
        <taxon>Metazoa</taxon>
        <taxon>Spiralia</taxon>
        <taxon>Lophotrochozoa</taxon>
        <taxon>Mollusca</taxon>
        <taxon>Gastropoda</taxon>
        <taxon>Heterobranchia</taxon>
        <taxon>Euthyneura</taxon>
        <taxon>Panpulmonata</taxon>
        <taxon>Hygrophila</taxon>
        <taxon>Lymnaeoidea</taxon>
        <taxon>Lymnaeidae</taxon>
        <taxon>Lymnaea</taxon>
    </lineage>
</organism>
<reference evidence="1 2" key="1">
    <citation type="submission" date="2024-04" db="EMBL/GenBank/DDBJ databases">
        <authorList>
            <consortium name="Genoscope - CEA"/>
            <person name="William W."/>
        </authorList>
    </citation>
    <scope>NUCLEOTIDE SEQUENCE [LARGE SCALE GENOMIC DNA]</scope>
</reference>
<sequence length="91" mass="10937">MFEPLKQTIDMLKTCGVEMSEKVYLQLEELPDKWTQLKKKVMLMKQAVVPLQQNQVAKIKRKMISFDVKQHSYRENFRKCPAFFYNCTKPY</sequence>
<comment type="caution">
    <text evidence="1">The sequence shown here is derived from an EMBL/GenBank/DDBJ whole genome shotgun (WGS) entry which is preliminary data.</text>
</comment>
<evidence type="ECO:0000313" key="2">
    <source>
        <dbReference type="Proteomes" id="UP001497497"/>
    </source>
</evidence>